<name>A0A2M8LFQ8_9BACT</name>
<dbReference type="Pfam" id="PF04011">
    <property type="entry name" value="LemA"/>
    <property type="match status" value="1"/>
</dbReference>
<dbReference type="AlphaFoldDB" id="A0A2M8LFQ8"/>
<organism evidence="7 8">
    <name type="scientific">Candidatus Uhrbacteria bacterium CG10_big_fil_rev_8_21_14_0_10_48_11</name>
    <dbReference type="NCBI Taxonomy" id="1975037"/>
    <lineage>
        <taxon>Bacteria</taxon>
        <taxon>Candidatus Uhriibacteriota</taxon>
    </lineage>
</organism>
<dbReference type="PANTHER" id="PTHR34478">
    <property type="entry name" value="PROTEIN LEMA"/>
    <property type="match status" value="1"/>
</dbReference>
<proteinExistence type="inferred from homology"/>
<dbReference type="PANTHER" id="PTHR34478:SF2">
    <property type="entry name" value="MEMBRANE PROTEIN"/>
    <property type="match status" value="1"/>
</dbReference>
<comment type="subcellular location">
    <subcellularLocation>
        <location evidence="1">Membrane</location>
        <topology evidence="1">Single-pass membrane protein</topology>
    </subcellularLocation>
</comment>
<comment type="similarity">
    <text evidence="2">Belongs to the LemA family.</text>
</comment>
<evidence type="ECO:0000256" key="2">
    <source>
        <dbReference type="ARBA" id="ARBA00008854"/>
    </source>
</evidence>
<reference evidence="7 8" key="1">
    <citation type="submission" date="2017-09" db="EMBL/GenBank/DDBJ databases">
        <title>Depth-based differentiation of microbial function through sediment-hosted aquifers and enrichment of novel symbionts in the deep terrestrial subsurface.</title>
        <authorList>
            <person name="Probst A.J."/>
            <person name="Ladd B."/>
            <person name="Jarett J.K."/>
            <person name="Geller-Mcgrath D.E."/>
            <person name="Sieber C.M."/>
            <person name="Emerson J.B."/>
            <person name="Anantharaman K."/>
            <person name="Thomas B.C."/>
            <person name="Malmstrom R."/>
            <person name="Stieglmeier M."/>
            <person name="Klingl A."/>
            <person name="Woyke T."/>
            <person name="Ryan C.M."/>
            <person name="Banfield J.F."/>
        </authorList>
    </citation>
    <scope>NUCLEOTIDE SEQUENCE [LARGE SCALE GENOMIC DNA]</scope>
    <source>
        <strain evidence="7">CG10_big_fil_rev_8_21_14_0_10_48_11</strain>
    </source>
</reference>
<comment type="caution">
    <text evidence="7">The sequence shown here is derived from an EMBL/GenBank/DDBJ whole genome shotgun (WGS) entry which is preliminary data.</text>
</comment>
<dbReference type="InterPro" id="IPR023353">
    <property type="entry name" value="LemA-like_dom_sf"/>
</dbReference>
<dbReference type="SUPFAM" id="SSF140478">
    <property type="entry name" value="LemA-like"/>
    <property type="match status" value="1"/>
</dbReference>
<evidence type="ECO:0000256" key="1">
    <source>
        <dbReference type="ARBA" id="ARBA00004167"/>
    </source>
</evidence>
<dbReference type="Gene3D" id="1.20.1440.20">
    <property type="entry name" value="LemA-like domain"/>
    <property type="match status" value="1"/>
</dbReference>
<evidence type="ECO:0000313" key="7">
    <source>
        <dbReference type="EMBL" id="PJE76269.1"/>
    </source>
</evidence>
<keyword evidence="4 6" id="KW-1133">Transmembrane helix</keyword>
<accession>A0A2M8LFQ8</accession>
<evidence type="ECO:0000256" key="3">
    <source>
        <dbReference type="ARBA" id="ARBA00022692"/>
    </source>
</evidence>
<sequence length="187" mass="20753">MSPLILSIVGVVLLVVVFLIVTYNALVRGKTRVGEAWADIDVQLKRRFDLIPNLIETVKGYKRHEAGTLEKVTAARTAILQAKTLEERGKAEGALSRGLQGIFAVAENYPDLKASANFVELQRELTDTEDKIQASRRFYNGLVRDYNIRLKVFPTNLVAGSLGFKAAEFFEIADAAEREPVHVSFSS</sequence>
<evidence type="ECO:0000256" key="6">
    <source>
        <dbReference type="SAM" id="Phobius"/>
    </source>
</evidence>
<protein>
    <recommendedName>
        <fullName evidence="9">LemA family protein</fullName>
    </recommendedName>
</protein>
<evidence type="ECO:0008006" key="9">
    <source>
        <dbReference type="Google" id="ProtNLM"/>
    </source>
</evidence>
<dbReference type="Proteomes" id="UP000231152">
    <property type="component" value="Unassembled WGS sequence"/>
</dbReference>
<feature type="transmembrane region" description="Helical" evidence="6">
    <location>
        <begin position="6"/>
        <end position="26"/>
    </location>
</feature>
<keyword evidence="3 6" id="KW-0812">Transmembrane</keyword>
<keyword evidence="5 6" id="KW-0472">Membrane</keyword>
<dbReference type="GO" id="GO:0016020">
    <property type="term" value="C:membrane"/>
    <property type="evidence" value="ECO:0007669"/>
    <property type="project" value="UniProtKB-SubCell"/>
</dbReference>
<evidence type="ECO:0000256" key="4">
    <source>
        <dbReference type="ARBA" id="ARBA00022989"/>
    </source>
</evidence>
<dbReference type="EMBL" id="PFET01000001">
    <property type="protein sequence ID" value="PJE76269.1"/>
    <property type="molecule type" value="Genomic_DNA"/>
</dbReference>
<gene>
    <name evidence="7" type="ORF">COV04_00080</name>
</gene>
<evidence type="ECO:0000313" key="8">
    <source>
        <dbReference type="Proteomes" id="UP000231152"/>
    </source>
</evidence>
<dbReference type="InterPro" id="IPR007156">
    <property type="entry name" value="MamQ_LemA"/>
</dbReference>
<evidence type="ECO:0000256" key="5">
    <source>
        <dbReference type="ARBA" id="ARBA00023136"/>
    </source>
</evidence>